<accession>S8AJP9</accession>
<feature type="region of interest" description="Disordered" evidence="1">
    <location>
        <begin position="20"/>
        <end position="61"/>
    </location>
</feature>
<comment type="caution">
    <text evidence="2">The sequence shown here is derived from an EMBL/GenBank/DDBJ whole genome shotgun (WGS) entry which is preliminary data.</text>
</comment>
<keyword evidence="3" id="KW-1185">Reference proteome</keyword>
<reference evidence="3" key="2">
    <citation type="submission" date="2013-04" db="EMBL/GenBank/DDBJ databases">
        <title>Genomic mechanisms accounting for the adaptation to parasitism in nematode-trapping fungi.</title>
        <authorList>
            <person name="Ahren D.G."/>
        </authorList>
    </citation>
    <scope>NUCLEOTIDE SEQUENCE [LARGE SCALE GENOMIC DNA]</scope>
    <source>
        <strain evidence="3">CBS 200.50</strain>
    </source>
</reference>
<protein>
    <recommendedName>
        <fullName evidence="4">DRBM domain-containing protein</fullName>
    </recommendedName>
</protein>
<feature type="compositionally biased region" description="Low complexity" evidence="1">
    <location>
        <begin position="44"/>
        <end position="56"/>
    </location>
</feature>
<name>S8AJP9_DACHA</name>
<evidence type="ECO:0008006" key="4">
    <source>
        <dbReference type="Google" id="ProtNLM"/>
    </source>
</evidence>
<dbReference type="eggNOG" id="ENOG502SDVM">
    <property type="taxonomic scope" value="Eukaryota"/>
</dbReference>
<feature type="region of interest" description="Disordered" evidence="1">
    <location>
        <begin position="87"/>
        <end position="127"/>
    </location>
</feature>
<gene>
    <name evidence="2" type="ORF">H072_2820</name>
</gene>
<proteinExistence type="predicted"/>
<evidence type="ECO:0000313" key="3">
    <source>
        <dbReference type="Proteomes" id="UP000015100"/>
    </source>
</evidence>
<sequence>MEDRIVVKREDNEFYGFTAMSLDQPSLDPPPVYQQMTRPGDHITQQQTPPSTSSSSLSMNMDLFGDIGGTPFQMKLKTVNQYLEDGPALPVKNAKPPARPIPQQTFSSLPSSVKQDPRDPTKVVGERSTTSYVSELYEYIQGNCPKHSVKEFVFQEPFQQQFTVVLKLNGLLEDIAPPYDRKGDDMEETPKLFPSKKAAKEFVAHLALEKLKELPVQPEHIVVGPGKLKSESPMGELNRFCSQNALPRPHVIDTSNSKPPYYFGCEITIDINGEHKFGDPHPNQPNKTSARNAAAQQALNWIARENPKIIKMKGKSGKSGRVLAPGSLVEIDATGKTIGEIATEACALLGFKAPQKELIPIEDMQGVYNVYVNLEHSEQITRVGPLKNVFGQKAASREAMKATLQTVQHLAQKAYGVKVVVTGTFDFDLGD</sequence>
<dbReference type="AlphaFoldDB" id="S8AJP9"/>
<evidence type="ECO:0000256" key="1">
    <source>
        <dbReference type="SAM" id="MobiDB-lite"/>
    </source>
</evidence>
<dbReference type="Gene3D" id="3.30.160.20">
    <property type="match status" value="2"/>
</dbReference>
<dbReference type="Proteomes" id="UP000015100">
    <property type="component" value="Unassembled WGS sequence"/>
</dbReference>
<feature type="compositionally biased region" description="Basic and acidic residues" evidence="1">
    <location>
        <begin position="115"/>
        <end position="125"/>
    </location>
</feature>
<dbReference type="SUPFAM" id="SSF54768">
    <property type="entry name" value="dsRNA-binding domain-like"/>
    <property type="match status" value="2"/>
</dbReference>
<dbReference type="OrthoDB" id="5222339at2759"/>
<reference evidence="2 3" key="1">
    <citation type="journal article" date="2013" name="PLoS Genet.">
        <title>Genomic mechanisms accounting for the adaptation to parasitism in nematode-trapping fungi.</title>
        <authorList>
            <person name="Meerupati T."/>
            <person name="Andersson K.M."/>
            <person name="Friman E."/>
            <person name="Kumar D."/>
            <person name="Tunlid A."/>
            <person name="Ahren D."/>
        </authorList>
    </citation>
    <scope>NUCLEOTIDE SEQUENCE [LARGE SCALE GENOMIC DNA]</scope>
    <source>
        <strain evidence="2 3">CBS 200.50</strain>
    </source>
</reference>
<feature type="compositionally biased region" description="Polar residues" evidence="1">
    <location>
        <begin position="102"/>
        <end position="114"/>
    </location>
</feature>
<dbReference type="OMA" id="CQITIDI"/>
<dbReference type="EMBL" id="AQGS01000087">
    <property type="protein sequence ID" value="EPS43180.1"/>
    <property type="molecule type" value="Genomic_DNA"/>
</dbReference>
<evidence type="ECO:0000313" key="2">
    <source>
        <dbReference type="EMBL" id="EPS43180.1"/>
    </source>
</evidence>
<organism evidence="2 3">
    <name type="scientific">Dactylellina haptotyla (strain CBS 200.50)</name>
    <name type="common">Nematode-trapping fungus</name>
    <name type="synonym">Monacrosporium haptotylum</name>
    <dbReference type="NCBI Taxonomy" id="1284197"/>
    <lineage>
        <taxon>Eukaryota</taxon>
        <taxon>Fungi</taxon>
        <taxon>Dikarya</taxon>
        <taxon>Ascomycota</taxon>
        <taxon>Pezizomycotina</taxon>
        <taxon>Orbiliomycetes</taxon>
        <taxon>Orbiliales</taxon>
        <taxon>Orbiliaceae</taxon>
        <taxon>Dactylellina</taxon>
    </lineage>
</organism>
<dbReference type="HOGENOM" id="CLU_683287_0_0_1"/>